<reference evidence="1" key="1">
    <citation type="submission" date="2017-05" db="UniProtKB">
        <authorList>
            <consortium name="EnsemblMetazoa"/>
        </authorList>
    </citation>
    <scope>IDENTIFICATION</scope>
</reference>
<dbReference type="AlphaFoldDB" id="A0A1X7SFV2"/>
<dbReference type="EnsemblMetazoa" id="Aqu2.1.00955_001">
    <property type="protein sequence ID" value="Aqu2.1.00955_001"/>
    <property type="gene ID" value="Aqu2.1.00955"/>
</dbReference>
<protein>
    <submittedName>
        <fullName evidence="1">Uncharacterized protein</fullName>
    </submittedName>
</protein>
<dbReference type="OrthoDB" id="2019572at2759"/>
<name>A0A1X7SFV2_AMPQE</name>
<organism evidence="1">
    <name type="scientific">Amphimedon queenslandica</name>
    <name type="common">Sponge</name>
    <dbReference type="NCBI Taxonomy" id="400682"/>
    <lineage>
        <taxon>Eukaryota</taxon>
        <taxon>Metazoa</taxon>
        <taxon>Porifera</taxon>
        <taxon>Demospongiae</taxon>
        <taxon>Heteroscleromorpha</taxon>
        <taxon>Haplosclerida</taxon>
        <taxon>Niphatidae</taxon>
        <taxon>Amphimedon</taxon>
    </lineage>
</organism>
<accession>A0A1X7SFV2</accession>
<sequence>LVELKGHNIVTRGFNASDPKSGYAYNWLMAKKVVPGSPPGKVGPLPNFPIYKSAESINSALSRDFVKYALTDSKSIALRKRLEYTIHNQQRNSFLIH</sequence>
<evidence type="ECO:0000313" key="1">
    <source>
        <dbReference type="EnsemblMetazoa" id="Aqu2.1.00955_001"/>
    </source>
</evidence>
<dbReference type="InParanoid" id="A0A1X7SFV2"/>
<proteinExistence type="predicted"/>